<sequence length="289" mass="32601">MLEAFTHESSEGRFFCLAFEVLGESLYDHLKRNRFQGLWVQDIQSVAKQCLEALAFLHGELGLTHTDLKLENVLFCAAEPATPSSFPRRGVRKEAPRYGSLTAAYVRPRSTKVKLIDFGNATYELEHHSSTINTRQYRAPEVILALGWNERSDLWSMGCILMELYTGELLFRTHESLEHLALMERTIEPFPASLLERADVVRRDQLLTQDAGGGGGGPPRWRLRWPAGGAASPRSERRVASQWPLSRLVLQQHRSLAEFASSLLILEAARRPSASAALAHPFLFERFTD</sequence>
<keyword evidence="1" id="KW-0723">Serine/threonine-protein kinase</keyword>
<protein>
    <recommendedName>
        <fullName evidence="6">Protein kinase domain-containing protein</fullName>
    </recommendedName>
</protein>
<dbReference type="GO" id="GO:0005634">
    <property type="term" value="C:nucleus"/>
    <property type="evidence" value="ECO:0007669"/>
    <property type="project" value="TreeGrafter"/>
</dbReference>
<evidence type="ECO:0000256" key="5">
    <source>
        <dbReference type="ARBA" id="ARBA00022840"/>
    </source>
</evidence>
<reference evidence="7" key="1">
    <citation type="submission" date="2021-01" db="EMBL/GenBank/DDBJ databases">
        <authorList>
            <person name="Corre E."/>
            <person name="Pelletier E."/>
            <person name="Niang G."/>
            <person name="Scheremetjew M."/>
            <person name="Finn R."/>
            <person name="Kale V."/>
            <person name="Holt S."/>
            <person name="Cochrane G."/>
            <person name="Meng A."/>
            <person name="Brown T."/>
            <person name="Cohen L."/>
        </authorList>
    </citation>
    <scope>NUCLEOTIDE SEQUENCE</scope>
    <source>
        <strain evidence="7">CCMP3105</strain>
    </source>
</reference>
<dbReference type="InterPro" id="IPR008271">
    <property type="entry name" value="Ser/Thr_kinase_AS"/>
</dbReference>
<accession>A0A7S4SK49</accession>
<gene>
    <name evidence="7" type="ORF">AMON00008_LOCUS51297</name>
</gene>
<dbReference type="PANTHER" id="PTHR45646:SF11">
    <property type="entry name" value="SERINE_THREONINE-PROTEIN KINASE DOA"/>
    <property type="match status" value="1"/>
</dbReference>
<feature type="domain" description="Protein kinase" evidence="6">
    <location>
        <begin position="1"/>
        <end position="283"/>
    </location>
</feature>
<organism evidence="7">
    <name type="scientific">Alexandrium monilatum</name>
    <dbReference type="NCBI Taxonomy" id="311494"/>
    <lineage>
        <taxon>Eukaryota</taxon>
        <taxon>Sar</taxon>
        <taxon>Alveolata</taxon>
        <taxon>Dinophyceae</taxon>
        <taxon>Gonyaulacales</taxon>
        <taxon>Pyrocystaceae</taxon>
        <taxon>Alexandrium</taxon>
    </lineage>
</organism>
<dbReference type="SUPFAM" id="SSF56112">
    <property type="entry name" value="Protein kinase-like (PK-like)"/>
    <property type="match status" value="1"/>
</dbReference>
<dbReference type="PANTHER" id="PTHR45646">
    <property type="entry name" value="SERINE/THREONINE-PROTEIN KINASE DOA-RELATED"/>
    <property type="match status" value="1"/>
</dbReference>
<keyword evidence="4" id="KW-0418">Kinase</keyword>
<dbReference type="Pfam" id="PF00069">
    <property type="entry name" value="Pkinase"/>
    <property type="match status" value="1"/>
</dbReference>
<evidence type="ECO:0000256" key="1">
    <source>
        <dbReference type="ARBA" id="ARBA00022527"/>
    </source>
</evidence>
<dbReference type="InterPro" id="IPR051175">
    <property type="entry name" value="CLK_kinases"/>
</dbReference>
<dbReference type="Gene3D" id="1.10.510.10">
    <property type="entry name" value="Transferase(Phosphotransferase) domain 1"/>
    <property type="match status" value="1"/>
</dbReference>
<dbReference type="Gene3D" id="3.30.200.20">
    <property type="entry name" value="Phosphorylase Kinase, domain 1"/>
    <property type="match status" value="1"/>
</dbReference>
<dbReference type="PROSITE" id="PS00108">
    <property type="entry name" value="PROTEIN_KINASE_ST"/>
    <property type="match status" value="1"/>
</dbReference>
<keyword evidence="5" id="KW-0067">ATP-binding</keyword>
<dbReference type="PROSITE" id="PS50011">
    <property type="entry name" value="PROTEIN_KINASE_DOM"/>
    <property type="match status" value="1"/>
</dbReference>
<dbReference type="GO" id="GO:0005524">
    <property type="term" value="F:ATP binding"/>
    <property type="evidence" value="ECO:0007669"/>
    <property type="project" value="UniProtKB-KW"/>
</dbReference>
<evidence type="ECO:0000256" key="3">
    <source>
        <dbReference type="ARBA" id="ARBA00022741"/>
    </source>
</evidence>
<evidence type="ECO:0000259" key="6">
    <source>
        <dbReference type="PROSITE" id="PS50011"/>
    </source>
</evidence>
<dbReference type="AlphaFoldDB" id="A0A7S4SK49"/>
<evidence type="ECO:0000256" key="2">
    <source>
        <dbReference type="ARBA" id="ARBA00022679"/>
    </source>
</evidence>
<evidence type="ECO:0000313" key="7">
    <source>
        <dbReference type="EMBL" id="CAE4647930.1"/>
    </source>
</evidence>
<dbReference type="SMART" id="SM00220">
    <property type="entry name" value="S_TKc"/>
    <property type="match status" value="1"/>
</dbReference>
<name>A0A7S4SK49_9DINO</name>
<dbReference type="InterPro" id="IPR000719">
    <property type="entry name" value="Prot_kinase_dom"/>
</dbReference>
<proteinExistence type="predicted"/>
<dbReference type="EMBL" id="HBNR01072368">
    <property type="protein sequence ID" value="CAE4647930.1"/>
    <property type="molecule type" value="Transcribed_RNA"/>
</dbReference>
<keyword evidence="2" id="KW-0808">Transferase</keyword>
<keyword evidence="3" id="KW-0547">Nucleotide-binding</keyword>
<dbReference type="GO" id="GO:0004674">
    <property type="term" value="F:protein serine/threonine kinase activity"/>
    <property type="evidence" value="ECO:0007669"/>
    <property type="project" value="UniProtKB-KW"/>
</dbReference>
<evidence type="ECO:0000256" key="4">
    <source>
        <dbReference type="ARBA" id="ARBA00022777"/>
    </source>
</evidence>
<dbReference type="InterPro" id="IPR011009">
    <property type="entry name" value="Kinase-like_dom_sf"/>
</dbReference>